<protein>
    <submittedName>
        <fullName evidence="2">Uncharacterized protein</fullName>
    </submittedName>
</protein>
<reference evidence="2" key="1">
    <citation type="submission" date="2022-11" db="UniProtKB">
        <authorList>
            <consortium name="WormBaseParasite"/>
        </authorList>
    </citation>
    <scope>IDENTIFICATION</scope>
</reference>
<evidence type="ECO:0000313" key="1">
    <source>
        <dbReference type="Proteomes" id="UP000887565"/>
    </source>
</evidence>
<evidence type="ECO:0000313" key="2">
    <source>
        <dbReference type="WBParaSite" id="nRc.2.0.1.t27263-RA"/>
    </source>
</evidence>
<name>A0A915JMC8_ROMCU</name>
<proteinExistence type="predicted"/>
<dbReference type="WBParaSite" id="nRc.2.0.1.t27263-RA">
    <property type="protein sequence ID" value="nRc.2.0.1.t27263-RA"/>
    <property type="gene ID" value="nRc.2.0.1.g27263"/>
</dbReference>
<organism evidence="1 2">
    <name type="scientific">Romanomermis culicivorax</name>
    <name type="common">Nematode worm</name>
    <dbReference type="NCBI Taxonomy" id="13658"/>
    <lineage>
        <taxon>Eukaryota</taxon>
        <taxon>Metazoa</taxon>
        <taxon>Ecdysozoa</taxon>
        <taxon>Nematoda</taxon>
        <taxon>Enoplea</taxon>
        <taxon>Dorylaimia</taxon>
        <taxon>Mermithida</taxon>
        <taxon>Mermithoidea</taxon>
        <taxon>Mermithidae</taxon>
        <taxon>Romanomermis</taxon>
    </lineage>
</organism>
<accession>A0A915JMC8</accession>
<dbReference type="AlphaFoldDB" id="A0A915JMC8"/>
<sequence length="83" mass="9598">MEFEELKEGENEEKNHDKVKYPIDLKVISQLQKVDTNLIPIWERLVSGSFCVEKPQKLVARLAEEEKEMQVLALTWDTEGVPG</sequence>
<dbReference type="Proteomes" id="UP000887565">
    <property type="component" value="Unplaced"/>
</dbReference>
<keyword evidence="1" id="KW-1185">Reference proteome</keyword>